<dbReference type="Proteomes" id="UP000092460">
    <property type="component" value="Unassembled WGS sequence"/>
</dbReference>
<sequence>MINVHTRACGITHSKIKSAFRQDLNAIRLQLNAFRVKIVISTNEGDKTKNYVLKYYAGTVYLEGDVNELLMDLFSCSSSSLSRPKAMRSVYACVCVPLGYHDTSLPLNWDTTEIIRQPNYPKWTTAPRSSCSTMPAPASIAVSRRCTNLLHLVNMLATLFCLFNSSWKLAAIYSTSDVNE</sequence>
<protein>
    <submittedName>
        <fullName evidence="1">Uncharacterized protein</fullName>
    </submittedName>
</protein>
<evidence type="ECO:0000313" key="1">
    <source>
        <dbReference type="EnsemblMetazoa" id="GPPI034140-PA"/>
    </source>
</evidence>
<dbReference type="EnsemblMetazoa" id="GPPI034140-RA">
    <property type="protein sequence ID" value="GPPI034140-PA"/>
    <property type="gene ID" value="GPPI034140"/>
</dbReference>
<organism evidence="1 2">
    <name type="scientific">Glossina palpalis gambiensis</name>
    <dbReference type="NCBI Taxonomy" id="67801"/>
    <lineage>
        <taxon>Eukaryota</taxon>
        <taxon>Metazoa</taxon>
        <taxon>Ecdysozoa</taxon>
        <taxon>Arthropoda</taxon>
        <taxon>Hexapoda</taxon>
        <taxon>Insecta</taxon>
        <taxon>Pterygota</taxon>
        <taxon>Neoptera</taxon>
        <taxon>Endopterygota</taxon>
        <taxon>Diptera</taxon>
        <taxon>Brachycera</taxon>
        <taxon>Muscomorpha</taxon>
        <taxon>Hippoboscoidea</taxon>
        <taxon>Glossinidae</taxon>
        <taxon>Glossina</taxon>
    </lineage>
</organism>
<proteinExistence type="predicted"/>
<dbReference type="AlphaFoldDB" id="A0A1B0BLS4"/>
<reference evidence="1" key="2">
    <citation type="submission" date="2020-05" db="UniProtKB">
        <authorList>
            <consortium name="EnsemblMetazoa"/>
        </authorList>
    </citation>
    <scope>IDENTIFICATION</scope>
    <source>
        <strain evidence="1">IAEA</strain>
    </source>
</reference>
<evidence type="ECO:0000313" key="2">
    <source>
        <dbReference type="Proteomes" id="UP000092460"/>
    </source>
</evidence>
<keyword evidence="2" id="KW-1185">Reference proteome</keyword>
<dbReference type="VEuPathDB" id="VectorBase:GPPI034140"/>
<dbReference type="EMBL" id="JXJN01016540">
    <property type="status" value="NOT_ANNOTATED_CDS"/>
    <property type="molecule type" value="Genomic_DNA"/>
</dbReference>
<reference evidence="2" key="1">
    <citation type="submission" date="2015-01" db="EMBL/GenBank/DDBJ databases">
        <authorList>
            <person name="Aksoy S."/>
            <person name="Warren W."/>
            <person name="Wilson R.K."/>
        </authorList>
    </citation>
    <scope>NUCLEOTIDE SEQUENCE [LARGE SCALE GENOMIC DNA]</scope>
    <source>
        <strain evidence="2">IAEA</strain>
    </source>
</reference>
<accession>A0A1B0BLS4</accession>
<name>A0A1B0BLS4_9MUSC</name>